<sequence length="285" mass="30786">MSSELARAAYETLEPYHVLAYFNPYLKDAAASQGLDELGLYFGGRGAPLGRCTAPVVAATFYNFNPAYVNHGWNAALTAGLPQVEAARTRALDHALRDALGDAVDSPDLSTIVGAIRAGITEASYAGRPLAAAWAFAAWPDEPHLQLWHAISVAREYRGDNHIASLVLAGLSPTEALVFHESPHPEPAPRRRTLGRKASQMTRGWSDEDWEAAVESLRRKGVLDSEGSMTAAGATLYAELERETDHATAPFWAKVPDAAHILDLARPFVKSVIDVGYLPGTRNKS</sequence>
<proteinExistence type="predicted"/>
<name>A0A3D9URF9_9MICO</name>
<reference evidence="1 2" key="1">
    <citation type="submission" date="2018-08" db="EMBL/GenBank/DDBJ databases">
        <title>Sequencing the genomes of 1000 actinobacteria strains.</title>
        <authorList>
            <person name="Klenk H.-P."/>
        </authorList>
    </citation>
    <scope>NUCLEOTIDE SEQUENCE [LARGE SCALE GENOMIC DNA]</scope>
    <source>
        <strain evidence="1 2">DSM 22967</strain>
    </source>
</reference>
<organism evidence="1 2">
    <name type="scientific">Calidifontibacter indicus</name>
    <dbReference type="NCBI Taxonomy" id="419650"/>
    <lineage>
        <taxon>Bacteria</taxon>
        <taxon>Bacillati</taxon>
        <taxon>Actinomycetota</taxon>
        <taxon>Actinomycetes</taxon>
        <taxon>Micrococcales</taxon>
        <taxon>Dermacoccaceae</taxon>
        <taxon>Calidifontibacter</taxon>
    </lineage>
</organism>
<dbReference type="OrthoDB" id="157052at2"/>
<protein>
    <recommendedName>
        <fullName evidence="3">SalK</fullName>
    </recommendedName>
</protein>
<dbReference type="NCBIfam" id="NF047719">
    <property type="entry name" value="SCO6745_fam_HTH"/>
    <property type="match status" value="1"/>
</dbReference>
<dbReference type="RefSeq" id="WP_115923793.1">
    <property type="nucleotide sequence ID" value="NZ_QTUA01000001.1"/>
</dbReference>
<dbReference type="Proteomes" id="UP000256253">
    <property type="component" value="Unassembled WGS sequence"/>
</dbReference>
<keyword evidence="2" id="KW-1185">Reference proteome</keyword>
<comment type="caution">
    <text evidence="1">The sequence shown here is derived from an EMBL/GenBank/DDBJ whole genome shotgun (WGS) entry which is preliminary data.</text>
</comment>
<evidence type="ECO:0008006" key="3">
    <source>
        <dbReference type="Google" id="ProtNLM"/>
    </source>
</evidence>
<gene>
    <name evidence="1" type="ORF">DFJ65_3132</name>
</gene>
<dbReference type="Pfam" id="PF21863">
    <property type="entry name" value="HTH_67"/>
    <property type="match status" value="1"/>
</dbReference>
<accession>A0A3D9URF9</accession>
<evidence type="ECO:0000313" key="2">
    <source>
        <dbReference type="Proteomes" id="UP000256253"/>
    </source>
</evidence>
<dbReference type="AlphaFoldDB" id="A0A3D9URF9"/>
<dbReference type="InterPro" id="IPR054058">
    <property type="entry name" value="HTH_67"/>
</dbReference>
<dbReference type="EMBL" id="QTUA01000001">
    <property type="protein sequence ID" value="REF32038.1"/>
    <property type="molecule type" value="Genomic_DNA"/>
</dbReference>
<evidence type="ECO:0000313" key="1">
    <source>
        <dbReference type="EMBL" id="REF32038.1"/>
    </source>
</evidence>